<evidence type="ECO:0000259" key="2">
    <source>
        <dbReference type="Pfam" id="PF14691"/>
    </source>
</evidence>
<dbReference type="EMBL" id="CP071182">
    <property type="protein sequence ID" value="QSO49252.1"/>
    <property type="molecule type" value="Genomic_DNA"/>
</dbReference>
<dbReference type="InterPro" id="IPR023753">
    <property type="entry name" value="FAD/NAD-binding_dom"/>
</dbReference>
<dbReference type="Proteomes" id="UP000663505">
    <property type="component" value="Chromosome"/>
</dbReference>
<sequence>MPKSRPAGTDVAENFQEVIPTLTSMEAITEANRCLFCEDAPCTIACPTSIDVPMFIRKISTGNLKGSAKTIMDANPLGASCARVCPTEELCVGACVLNDLRAPIMIGELQRYATDYVMNNDIQLYEKGPTNGKRVCVVGAGPSGLSAARELALLGYDITVFDAQEKGGGLNTYGVAPFRLPQSVSLWEVAQIENLGVEIKNGVTVGKDITADQLLNDYDAVLIAVGMGRIQSLGIPGEKLPGVIDALDLIEETKDGDPTQVSIGRRVAVIGAGNTAIDGATTAKRLGAEIVQILYRRSEKEMTAYPFEYEFAKQDGVEFRWLTAPTKILGTDKVDAIECIRMQLGQPDARGRRQSEPIPGSEFTIEVDNVIMAVGQSRRSELFEHFGIEYTKGIVKVDENMRTTREGVYASGDCVFEGGGSNEATVVLAVEQGKQAAKAIHQQLSERSTSVPGVSMEG</sequence>
<protein>
    <submittedName>
        <fullName evidence="3">NAD(P)-dependent oxidoreductase</fullName>
    </submittedName>
</protein>
<dbReference type="InterPro" id="IPR009051">
    <property type="entry name" value="Helical_ferredxn"/>
</dbReference>
<keyword evidence="4" id="KW-1185">Reference proteome</keyword>
<reference evidence="3 4" key="1">
    <citation type="submission" date="2021-02" db="EMBL/GenBank/DDBJ databases">
        <title>Alicyclobacillus curvatus sp. nov. and Alicyclobacillus mengziensis sp. nov., two acidophilic bacteria isolated from acid mine drainage.</title>
        <authorList>
            <person name="Huang Y."/>
        </authorList>
    </citation>
    <scope>NUCLEOTIDE SEQUENCE [LARGE SCALE GENOMIC DNA]</scope>
    <source>
        <strain evidence="3 4">S30H14</strain>
    </source>
</reference>
<dbReference type="AlphaFoldDB" id="A0A9X7W2E9"/>
<dbReference type="GO" id="GO:0051536">
    <property type="term" value="F:iron-sulfur cluster binding"/>
    <property type="evidence" value="ECO:0007669"/>
    <property type="project" value="InterPro"/>
</dbReference>
<dbReference type="SUPFAM" id="SSF46548">
    <property type="entry name" value="alpha-helical ferredoxin"/>
    <property type="match status" value="1"/>
</dbReference>
<dbReference type="GO" id="GO:0016491">
    <property type="term" value="F:oxidoreductase activity"/>
    <property type="evidence" value="ECO:0007669"/>
    <property type="project" value="InterPro"/>
</dbReference>
<feature type="domain" description="FAD/NAD(P)-binding" evidence="1">
    <location>
        <begin position="134"/>
        <end position="433"/>
    </location>
</feature>
<dbReference type="InterPro" id="IPR028261">
    <property type="entry name" value="DPD_II"/>
</dbReference>
<evidence type="ECO:0000313" key="3">
    <source>
        <dbReference type="EMBL" id="QSO49252.1"/>
    </source>
</evidence>
<dbReference type="Gene3D" id="1.10.1060.10">
    <property type="entry name" value="Alpha-helical ferredoxin"/>
    <property type="match status" value="1"/>
</dbReference>
<evidence type="ECO:0000259" key="1">
    <source>
        <dbReference type="Pfam" id="PF07992"/>
    </source>
</evidence>
<dbReference type="PRINTS" id="PR00368">
    <property type="entry name" value="FADPNR"/>
</dbReference>
<dbReference type="Pfam" id="PF07992">
    <property type="entry name" value="Pyr_redox_2"/>
    <property type="match status" value="1"/>
</dbReference>
<dbReference type="PANTHER" id="PTHR42783:SF3">
    <property type="entry name" value="GLUTAMATE SYNTHASE [NADPH] SMALL CHAIN-RELATED"/>
    <property type="match status" value="1"/>
</dbReference>
<feature type="domain" description="Dihydroprymidine dehydrogenase" evidence="2">
    <location>
        <begin position="13"/>
        <end position="121"/>
    </location>
</feature>
<proteinExistence type="predicted"/>
<name>A0A9X7W2E9_9BACL</name>
<dbReference type="SUPFAM" id="SSF51971">
    <property type="entry name" value="Nucleotide-binding domain"/>
    <property type="match status" value="1"/>
</dbReference>
<dbReference type="PRINTS" id="PR00469">
    <property type="entry name" value="PNDRDTASEII"/>
</dbReference>
<gene>
    <name evidence="3" type="ORF">JZ786_10205</name>
</gene>
<dbReference type="KEGG" id="afx:JZ786_10205"/>
<dbReference type="RefSeq" id="WP_206658563.1">
    <property type="nucleotide sequence ID" value="NZ_CP071182.1"/>
</dbReference>
<dbReference type="Pfam" id="PF14691">
    <property type="entry name" value="Fer4_20"/>
    <property type="match status" value="1"/>
</dbReference>
<dbReference type="InterPro" id="IPR036188">
    <property type="entry name" value="FAD/NAD-bd_sf"/>
</dbReference>
<evidence type="ECO:0000313" key="4">
    <source>
        <dbReference type="Proteomes" id="UP000663505"/>
    </source>
</evidence>
<accession>A0A9X7W2E9</accession>
<dbReference type="PANTHER" id="PTHR42783">
    <property type="entry name" value="GLUTAMATE SYNTHASE [NADPH] SMALL CHAIN"/>
    <property type="match status" value="1"/>
</dbReference>
<organism evidence="3 4">
    <name type="scientific">Alicyclobacillus mengziensis</name>
    <dbReference type="NCBI Taxonomy" id="2931921"/>
    <lineage>
        <taxon>Bacteria</taxon>
        <taxon>Bacillati</taxon>
        <taxon>Bacillota</taxon>
        <taxon>Bacilli</taxon>
        <taxon>Bacillales</taxon>
        <taxon>Alicyclobacillaceae</taxon>
        <taxon>Alicyclobacillus</taxon>
    </lineage>
</organism>
<dbReference type="Gene3D" id="3.50.50.60">
    <property type="entry name" value="FAD/NAD(P)-binding domain"/>
    <property type="match status" value="3"/>
</dbReference>